<proteinExistence type="predicted"/>
<dbReference type="Proteomes" id="UP000050525">
    <property type="component" value="Unassembled WGS sequence"/>
</dbReference>
<evidence type="ECO:0000256" key="1">
    <source>
        <dbReference type="SAM" id="MobiDB-lite"/>
    </source>
</evidence>
<keyword evidence="3" id="KW-1185">Reference proteome</keyword>
<protein>
    <submittedName>
        <fullName evidence="2">Uncharacterized protein</fullName>
    </submittedName>
</protein>
<evidence type="ECO:0000313" key="2">
    <source>
        <dbReference type="EMBL" id="KYO34340.1"/>
    </source>
</evidence>
<name>A0A151NC44_ALLMI</name>
<feature type="compositionally biased region" description="Basic and acidic residues" evidence="1">
    <location>
        <begin position="13"/>
        <end position="34"/>
    </location>
</feature>
<dbReference type="AlphaFoldDB" id="A0A151NC44"/>
<gene>
    <name evidence="2" type="ORF">Y1Q_0007615</name>
</gene>
<comment type="caution">
    <text evidence="2">The sequence shown here is derived from an EMBL/GenBank/DDBJ whole genome shotgun (WGS) entry which is preliminary data.</text>
</comment>
<accession>A0A151NC44</accession>
<reference evidence="2 3" key="1">
    <citation type="journal article" date="2012" name="Genome Biol.">
        <title>Sequencing three crocodilian genomes to illuminate the evolution of archosaurs and amniotes.</title>
        <authorList>
            <person name="St John J.A."/>
            <person name="Braun E.L."/>
            <person name="Isberg S.R."/>
            <person name="Miles L.G."/>
            <person name="Chong A.Y."/>
            <person name="Gongora J."/>
            <person name="Dalzell P."/>
            <person name="Moran C."/>
            <person name="Bed'hom B."/>
            <person name="Abzhanov A."/>
            <person name="Burgess S.C."/>
            <person name="Cooksey A.M."/>
            <person name="Castoe T.A."/>
            <person name="Crawford N.G."/>
            <person name="Densmore L.D."/>
            <person name="Drew J.C."/>
            <person name="Edwards S.V."/>
            <person name="Faircloth B.C."/>
            <person name="Fujita M.K."/>
            <person name="Greenwold M.J."/>
            <person name="Hoffmann F.G."/>
            <person name="Howard J.M."/>
            <person name="Iguchi T."/>
            <person name="Janes D.E."/>
            <person name="Khan S.Y."/>
            <person name="Kohno S."/>
            <person name="de Koning A.J."/>
            <person name="Lance S.L."/>
            <person name="McCarthy F.M."/>
            <person name="McCormack J.E."/>
            <person name="Merchant M.E."/>
            <person name="Peterson D.G."/>
            <person name="Pollock D.D."/>
            <person name="Pourmand N."/>
            <person name="Raney B.J."/>
            <person name="Roessler K.A."/>
            <person name="Sanford J.R."/>
            <person name="Sawyer R.H."/>
            <person name="Schmidt C.J."/>
            <person name="Triplett E.W."/>
            <person name="Tuberville T.D."/>
            <person name="Venegas-Anaya M."/>
            <person name="Howard J.T."/>
            <person name="Jarvis E.D."/>
            <person name="Guillette L.J.Jr."/>
            <person name="Glenn T.C."/>
            <person name="Green R.E."/>
            <person name="Ray D.A."/>
        </authorList>
    </citation>
    <scope>NUCLEOTIDE SEQUENCE [LARGE SCALE GENOMIC DNA]</scope>
    <source>
        <strain evidence="2">KSC_2009_1</strain>
    </source>
</reference>
<evidence type="ECO:0000313" key="3">
    <source>
        <dbReference type="Proteomes" id="UP000050525"/>
    </source>
</evidence>
<organism evidence="2 3">
    <name type="scientific">Alligator mississippiensis</name>
    <name type="common">American alligator</name>
    <dbReference type="NCBI Taxonomy" id="8496"/>
    <lineage>
        <taxon>Eukaryota</taxon>
        <taxon>Metazoa</taxon>
        <taxon>Chordata</taxon>
        <taxon>Craniata</taxon>
        <taxon>Vertebrata</taxon>
        <taxon>Euteleostomi</taxon>
        <taxon>Archelosauria</taxon>
        <taxon>Archosauria</taxon>
        <taxon>Crocodylia</taxon>
        <taxon>Alligatoridae</taxon>
        <taxon>Alligatorinae</taxon>
        <taxon>Alligator</taxon>
    </lineage>
</organism>
<sequence length="66" mass="7495">MDLMFQSYVPRRGRPEPYKPQVEKAREAAEKETPDDYGESAAASLGRIHHAVRQNHNHMCCPQCGV</sequence>
<dbReference type="EMBL" id="AKHW03003532">
    <property type="protein sequence ID" value="KYO34340.1"/>
    <property type="molecule type" value="Genomic_DNA"/>
</dbReference>
<feature type="region of interest" description="Disordered" evidence="1">
    <location>
        <begin position="1"/>
        <end position="40"/>
    </location>
</feature>